<evidence type="ECO:0000313" key="6">
    <source>
        <dbReference type="EMBL" id="CAE7304561.1"/>
    </source>
</evidence>
<dbReference type="CDD" id="cd18793">
    <property type="entry name" value="SF2_C_SNF"/>
    <property type="match status" value="1"/>
</dbReference>
<dbReference type="InterPro" id="IPR014001">
    <property type="entry name" value="Helicase_ATP-bd"/>
</dbReference>
<dbReference type="InterPro" id="IPR038718">
    <property type="entry name" value="SNF2-like_sf"/>
</dbReference>
<proteinExistence type="predicted"/>
<evidence type="ECO:0000256" key="3">
    <source>
        <dbReference type="SAM" id="SignalP"/>
    </source>
</evidence>
<feature type="domain" description="Helicase C-terminal" evidence="5">
    <location>
        <begin position="623"/>
        <end position="788"/>
    </location>
</feature>
<dbReference type="Pfam" id="PF00271">
    <property type="entry name" value="Helicase_C"/>
    <property type="match status" value="1"/>
</dbReference>
<comment type="caution">
    <text evidence="6">The sequence shown here is derived from an EMBL/GenBank/DDBJ whole genome shotgun (WGS) entry which is preliminary data.</text>
</comment>
<keyword evidence="7" id="KW-1185">Reference proteome</keyword>
<dbReference type="SUPFAM" id="SSF52540">
    <property type="entry name" value="P-loop containing nucleoside triphosphate hydrolases"/>
    <property type="match status" value="2"/>
</dbReference>
<protein>
    <submittedName>
        <fullName evidence="6">YwqA protein</fullName>
    </submittedName>
</protein>
<dbReference type="PROSITE" id="PS51192">
    <property type="entry name" value="HELICASE_ATP_BIND_1"/>
    <property type="match status" value="1"/>
</dbReference>
<keyword evidence="1" id="KW-0378">Hydrolase</keyword>
<dbReference type="InterPro" id="IPR027417">
    <property type="entry name" value="P-loop_NTPase"/>
</dbReference>
<name>A0A812NRR8_9DINO</name>
<dbReference type="InterPro" id="IPR001650">
    <property type="entry name" value="Helicase_C-like"/>
</dbReference>
<evidence type="ECO:0000259" key="5">
    <source>
        <dbReference type="PROSITE" id="PS51194"/>
    </source>
</evidence>
<dbReference type="Gene3D" id="3.40.50.300">
    <property type="entry name" value="P-loop containing nucleotide triphosphate hydrolases"/>
    <property type="match status" value="1"/>
</dbReference>
<dbReference type="PANTHER" id="PTHR10799">
    <property type="entry name" value="SNF2/RAD54 HELICASE FAMILY"/>
    <property type="match status" value="1"/>
</dbReference>
<feature type="chain" id="PRO_5032292658" evidence="3">
    <location>
        <begin position="31"/>
        <end position="811"/>
    </location>
</feature>
<evidence type="ECO:0000313" key="7">
    <source>
        <dbReference type="Proteomes" id="UP000604046"/>
    </source>
</evidence>
<dbReference type="AlphaFoldDB" id="A0A812NRR8"/>
<dbReference type="Pfam" id="PF00176">
    <property type="entry name" value="SNF2-rel_dom"/>
    <property type="match status" value="1"/>
</dbReference>
<feature type="domain" description="Helicase ATP-binding" evidence="4">
    <location>
        <begin position="272"/>
        <end position="446"/>
    </location>
</feature>
<gene>
    <name evidence="6" type="primary">ywqA</name>
    <name evidence="6" type="ORF">SNAT2548_LOCUS16012</name>
</gene>
<dbReference type="InterPro" id="IPR000330">
    <property type="entry name" value="SNF2_N"/>
</dbReference>
<dbReference type="SMART" id="SM00490">
    <property type="entry name" value="HELICc"/>
    <property type="match status" value="1"/>
</dbReference>
<dbReference type="Proteomes" id="UP000604046">
    <property type="component" value="Unassembled WGS sequence"/>
</dbReference>
<dbReference type="PROSITE" id="PS51194">
    <property type="entry name" value="HELICASE_CTER"/>
    <property type="match status" value="1"/>
</dbReference>
<dbReference type="Gene3D" id="3.40.50.10810">
    <property type="entry name" value="Tandem AAA-ATPase domain"/>
    <property type="match status" value="1"/>
</dbReference>
<sequence length="811" mass="89336">MEGRLHLRSFSLSFQALLWLTFEAFSSSSADMAHTHSDEQMGLCVHLDSELRLMDEHRKALQRDREKHEEDLRVALQKVKAINMEIQRNGSRHPELHVPFIAVQGPADQLASARRLGEVEACVSGEWCASVELQKPAVEICILVRLLAPLLTEEPVTEATEPGATNQVLRLDGLCGASGAKDVPESSYAVVSSERAAEIRAIPHDRPPKPHALTLLRAWLGLELHVRLSKELSDTLERLIGRGVAKGQEVPLLEGLGATLRIYQAQGFAWMASNVRNGLGCLLADDMGLGKTLQSIALLLHLRAEQQLARPALIVAPLSVLSNWAAELAKWAPTLRCCIYHGPNRVLPKNCLRDESSSPNGAVVDVILTTYHLVRDDLPVLLEKAHFSAMVLDEAQAIKNRVSQITRAVLEIASHSVGSVRIALTGTPVENRLSELHSIFSFILPGYLGSARDFEKEFGKPLEKDASPETESLRSALRSRLLTAIRPFVLRRCKSDEAVASDLPPKIELLHTVMLTGGQRRLYEAVQKQELDRVLGAAEERLRLEQLGGDTAEEGAAAASGADLLSASVRAKEVLSTLHALQQICNHPQALGSKHWPAELIRQAPEFNKSAENSGKMARLLALLEEVLSPRDGREGEKVLIFSQYVHTVQLLQWSIEKAFPMIKALTIHGGLGISEREEQIQRFRVDPRCSVLIMTLGTGGVGLNLAAASHVVHYDRCWNPAREAQATDRAHRIGQLRTVVVHRLVTQGTLEERLAQELRRKAQLAHEVIPSDATPTDITTFSVQELMDLLKMGPGDSEAAPSNRADRELR</sequence>
<dbReference type="SMART" id="SM00487">
    <property type="entry name" value="DEXDc"/>
    <property type="match status" value="1"/>
</dbReference>
<dbReference type="GO" id="GO:0016787">
    <property type="term" value="F:hydrolase activity"/>
    <property type="evidence" value="ECO:0007669"/>
    <property type="project" value="UniProtKB-KW"/>
</dbReference>
<organism evidence="6 7">
    <name type="scientific">Symbiodinium natans</name>
    <dbReference type="NCBI Taxonomy" id="878477"/>
    <lineage>
        <taxon>Eukaryota</taxon>
        <taxon>Sar</taxon>
        <taxon>Alveolata</taxon>
        <taxon>Dinophyceae</taxon>
        <taxon>Suessiales</taxon>
        <taxon>Symbiodiniaceae</taxon>
        <taxon>Symbiodinium</taxon>
    </lineage>
</organism>
<dbReference type="EMBL" id="CAJNDS010002070">
    <property type="protein sequence ID" value="CAE7304561.1"/>
    <property type="molecule type" value="Genomic_DNA"/>
</dbReference>
<dbReference type="InterPro" id="IPR049730">
    <property type="entry name" value="SNF2/RAD54-like_C"/>
</dbReference>
<keyword evidence="3" id="KW-0732">Signal</keyword>
<dbReference type="OrthoDB" id="5857104at2759"/>
<accession>A0A812NRR8</accession>
<reference evidence="6" key="1">
    <citation type="submission" date="2021-02" db="EMBL/GenBank/DDBJ databases">
        <authorList>
            <person name="Dougan E. K."/>
            <person name="Rhodes N."/>
            <person name="Thang M."/>
            <person name="Chan C."/>
        </authorList>
    </citation>
    <scope>NUCLEOTIDE SEQUENCE</scope>
</reference>
<keyword evidence="2" id="KW-0175">Coiled coil</keyword>
<evidence type="ECO:0000256" key="1">
    <source>
        <dbReference type="ARBA" id="ARBA00022801"/>
    </source>
</evidence>
<evidence type="ECO:0000259" key="4">
    <source>
        <dbReference type="PROSITE" id="PS51192"/>
    </source>
</evidence>
<dbReference type="GO" id="GO:0005524">
    <property type="term" value="F:ATP binding"/>
    <property type="evidence" value="ECO:0007669"/>
    <property type="project" value="InterPro"/>
</dbReference>
<feature type="signal peptide" evidence="3">
    <location>
        <begin position="1"/>
        <end position="30"/>
    </location>
</feature>
<evidence type="ECO:0000256" key="2">
    <source>
        <dbReference type="SAM" id="Coils"/>
    </source>
</evidence>
<feature type="coiled-coil region" evidence="2">
    <location>
        <begin position="51"/>
        <end position="85"/>
    </location>
</feature>